<evidence type="ECO:0000313" key="4">
    <source>
        <dbReference type="Proteomes" id="UP000614996"/>
    </source>
</evidence>
<dbReference type="InterPro" id="IPR002104">
    <property type="entry name" value="Integrase_catalytic"/>
</dbReference>
<feature type="domain" description="Tyr recombinase" evidence="2">
    <location>
        <begin position="120"/>
        <end position="329"/>
    </location>
</feature>
<dbReference type="Proteomes" id="UP000614996">
    <property type="component" value="Unassembled WGS sequence"/>
</dbReference>
<evidence type="ECO:0000256" key="1">
    <source>
        <dbReference type="ARBA" id="ARBA00023172"/>
    </source>
</evidence>
<protein>
    <recommendedName>
        <fullName evidence="2">Tyr recombinase domain-containing protein</fullName>
    </recommendedName>
</protein>
<sequence length="338" mass="36122">MVSSVGLADRWPLAVLVGRFVESAGYRSPATLALTLTAARAVQDDALGAVLVGRLSAALLTTVSDRWRSGGVGAAEVRARLAVVRSALRWAVDRDLVAGTALHRVGTASGITPRVHLPVPVVRRLIAAAVEGVNAARKRYRRRPGPGTARAWFAAEQRRLLVYLVADTGLRRGELAGLRSDDLLGRQLWVERAAKAGPGGSVVVGPTKSHRHGRLTVTAATGGLWPAHLDVWYGPQTAIGVRPVWMFPSPRDPRLPVHPATLAARLAHVAEAADATGSALHAMRHTVATSLVALGYLTEAQGRLRHRRLDTTLRHYVDTSGVGDQDVADDLERHLLTA</sequence>
<dbReference type="PROSITE" id="PS51898">
    <property type="entry name" value="TYR_RECOMBINASE"/>
    <property type="match status" value="1"/>
</dbReference>
<dbReference type="Pfam" id="PF00589">
    <property type="entry name" value="Phage_integrase"/>
    <property type="match status" value="1"/>
</dbReference>
<dbReference type="AlphaFoldDB" id="A0A8J4ADR4"/>
<keyword evidence="1" id="KW-0233">DNA recombination</keyword>
<dbReference type="SUPFAM" id="SSF56349">
    <property type="entry name" value="DNA breaking-rejoining enzymes"/>
    <property type="match status" value="1"/>
</dbReference>
<name>A0A8J4ADR4_9ACTN</name>
<evidence type="ECO:0000313" key="3">
    <source>
        <dbReference type="EMBL" id="GIL29173.1"/>
    </source>
</evidence>
<evidence type="ECO:0000259" key="2">
    <source>
        <dbReference type="PROSITE" id="PS51898"/>
    </source>
</evidence>
<comment type="caution">
    <text evidence="3">The sequence shown here is derived from an EMBL/GenBank/DDBJ whole genome shotgun (WGS) entry which is preliminary data.</text>
</comment>
<keyword evidence="4" id="KW-1185">Reference proteome</keyword>
<proteinExistence type="predicted"/>
<dbReference type="GO" id="GO:0006310">
    <property type="term" value="P:DNA recombination"/>
    <property type="evidence" value="ECO:0007669"/>
    <property type="project" value="UniProtKB-KW"/>
</dbReference>
<accession>A0A8J4ADR4</accession>
<reference evidence="4" key="1">
    <citation type="journal article" date="2021" name="Int. J. Syst. Evol. Microbiol.">
        <title>Actinocatenispora comari sp. nov., an endophytic actinomycete isolated from aerial parts of Comarum salesowianum.</title>
        <authorList>
            <person name="Oyunbileg N."/>
            <person name="Iizaka Y."/>
            <person name="Hamada M."/>
            <person name="Davaapurev B.O."/>
            <person name="Fukumoto A."/>
            <person name="Tsetseg B."/>
            <person name="Kato F."/>
            <person name="Tamura T."/>
            <person name="Batkhuu J."/>
            <person name="Anzai Y."/>
        </authorList>
    </citation>
    <scope>NUCLEOTIDE SEQUENCE [LARGE SCALE GENOMIC DNA]</scope>
    <source>
        <strain evidence="4">NUM-2625</strain>
    </source>
</reference>
<dbReference type="InterPro" id="IPR011010">
    <property type="entry name" value="DNA_brk_join_enz"/>
</dbReference>
<dbReference type="InterPro" id="IPR013762">
    <property type="entry name" value="Integrase-like_cat_sf"/>
</dbReference>
<dbReference type="EMBL" id="BOPO01000084">
    <property type="protein sequence ID" value="GIL29173.1"/>
    <property type="molecule type" value="Genomic_DNA"/>
</dbReference>
<gene>
    <name evidence="3" type="ORF">NUM_44270</name>
</gene>
<dbReference type="Gene3D" id="1.10.443.10">
    <property type="entry name" value="Intergrase catalytic core"/>
    <property type="match status" value="1"/>
</dbReference>
<organism evidence="3 4">
    <name type="scientific">Actinocatenispora comari</name>
    <dbReference type="NCBI Taxonomy" id="2807577"/>
    <lineage>
        <taxon>Bacteria</taxon>
        <taxon>Bacillati</taxon>
        <taxon>Actinomycetota</taxon>
        <taxon>Actinomycetes</taxon>
        <taxon>Micromonosporales</taxon>
        <taxon>Micromonosporaceae</taxon>
        <taxon>Actinocatenispora</taxon>
    </lineage>
</organism>
<dbReference type="GO" id="GO:0015074">
    <property type="term" value="P:DNA integration"/>
    <property type="evidence" value="ECO:0007669"/>
    <property type="project" value="InterPro"/>
</dbReference>
<dbReference type="GO" id="GO:0003677">
    <property type="term" value="F:DNA binding"/>
    <property type="evidence" value="ECO:0007669"/>
    <property type="project" value="InterPro"/>
</dbReference>